<name>A0A081BDK8_9HYPH</name>
<dbReference type="InterPro" id="IPR029063">
    <property type="entry name" value="SAM-dependent_MTases_sf"/>
</dbReference>
<dbReference type="PANTHER" id="PTHR42912:SF81">
    <property type="entry name" value="METHYLTRANSFERASE DOMAIN-CONTAINING PROTEIN"/>
    <property type="match status" value="1"/>
</dbReference>
<evidence type="ECO:0000313" key="2">
    <source>
        <dbReference type="EMBL" id="GAK46126.1"/>
    </source>
</evidence>
<dbReference type="AlphaFoldDB" id="A0A081BDK8"/>
<sequence>MARMLESWRHGLSQTARIGWYAAHYLAVNRMRGPLTPPGEAPFKPQGAFPKWQGMLGEIRKLIEKDAAHVARGTYRAADPLLPLGDALEKSRRFFADMPALDERRLSRGHSEVREKLRGQPGARAYPRYYLQNFHYQTDGWLSEDSARIYDTQVEILFSGTADMMRRQALVPLARWMEGKDQREVSFLDLAAGTGRFLRDLKASWPRLSVLALDLSHAYLGEARRNVKRWRGVQPVQGLAERLPLADASLDVVSSIYLFHELPPKIRRAVIGEAARVLKPGGLFVLTDSLQQGDREDYDGLLEFFPVGFHEPYFTSFLTEDFGALCAAQGLKLVSAETAFLSKVMAFEKEA</sequence>
<dbReference type="RefSeq" id="WP_045448396.1">
    <property type="nucleotide sequence ID" value="NZ_BBIO01000015.1"/>
</dbReference>
<keyword evidence="2" id="KW-0489">Methyltransferase</keyword>
<feature type="domain" description="Methyltransferase" evidence="1">
    <location>
        <begin position="188"/>
        <end position="282"/>
    </location>
</feature>
<keyword evidence="3" id="KW-1185">Reference proteome</keyword>
<protein>
    <submittedName>
        <fullName evidence="2">Methyltransferase, UbiE</fullName>
    </submittedName>
</protein>
<dbReference type="STRING" id="1333998.M2A_2625"/>
<evidence type="ECO:0000313" key="3">
    <source>
        <dbReference type="Proteomes" id="UP000028702"/>
    </source>
</evidence>
<dbReference type="GO" id="GO:0032259">
    <property type="term" value="P:methylation"/>
    <property type="evidence" value="ECO:0007669"/>
    <property type="project" value="UniProtKB-KW"/>
</dbReference>
<dbReference type="InterPro" id="IPR050508">
    <property type="entry name" value="Methyltransf_Superfamily"/>
</dbReference>
<gene>
    <name evidence="2" type="ORF">M2A_2625</name>
</gene>
<organism evidence="2 3">
    <name type="scientific">Tepidicaulis marinus</name>
    <dbReference type="NCBI Taxonomy" id="1333998"/>
    <lineage>
        <taxon>Bacteria</taxon>
        <taxon>Pseudomonadati</taxon>
        <taxon>Pseudomonadota</taxon>
        <taxon>Alphaproteobacteria</taxon>
        <taxon>Hyphomicrobiales</taxon>
        <taxon>Parvibaculaceae</taxon>
        <taxon>Tepidicaulis</taxon>
    </lineage>
</organism>
<comment type="caution">
    <text evidence="2">The sequence shown here is derived from an EMBL/GenBank/DDBJ whole genome shotgun (WGS) entry which is preliminary data.</text>
</comment>
<dbReference type="eggNOG" id="COG2226">
    <property type="taxonomic scope" value="Bacteria"/>
</dbReference>
<dbReference type="GO" id="GO:0008168">
    <property type="term" value="F:methyltransferase activity"/>
    <property type="evidence" value="ECO:0007669"/>
    <property type="project" value="UniProtKB-KW"/>
</dbReference>
<evidence type="ECO:0000259" key="1">
    <source>
        <dbReference type="Pfam" id="PF13649"/>
    </source>
</evidence>
<dbReference type="PANTHER" id="PTHR42912">
    <property type="entry name" value="METHYLTRANSFERASE"/>
    <property type="match status" value="1"/>
</dbReference>
<dbReference type="EMBL" id="BBIO01000015">
    <property type="protein sequence ID" value="GAK46126.1"/>
    <property type="molecule type" value="Genomic_DNA"/>
</dbReference>
<dbReference type="Proteomes" id="UP000028702">
    <property type="component" value="Unassembled WGS sequence"/>
</dbReference>
<dbReference type="Gene3D" id="3.40.50.150">
    <property type="entry name" value="Vaccinia Virus protein VP39"/>
    <property type="match status" value="1"/>
</dbReference>
<dbReference type="SUPFAM" id="SSF53335">
    <property type="entry name" value="S-adenosyl-L-methionine-dependent methyltransferases"/>
    <property type="match status" value="1"/>
</dbReference>
<reference evidence="2 3" key="1">
    <citation type="submission" date="2014-07" db="EMBL/GenBank/DDBJ databases">
        <title>Tepidicaulis marinum gen. nov., sp. nov., a novel marine bacterium denitrifying nitrate to nitrous oxide strictly under microaerobic conditions.</title>
        <authorList>
            <person name="Takeuchi M."/>
            <person name="Yamagishi T."/>
            <person name="Kamagata Y."/>
            <person name="Oshima K."/>
            <person name="Hattori M."/>
            <person name="Katayama T."/>
            <person name="Hanada S."/>
            <person name="Tamaki H."/>
            <person name="Marumo K."/>
            <person name="Maeda H."/>
            <person name="Nedachi M."/>
            <person name="Iwasaki W."/>
            <person name="Suwa Y."/>
            <person name="Sakata S."/>
        </authorList>
    </citation>
    <scope>NUCLEOTIDE SEQUENCE [LARGE SCALE GENOMIC DNA]</scope>
    <source>
        <strain evidence="2 3">MA2</strain>
    </source>
</reference>
<dbReference type="InterPro" id="IPR041698">
    <property type="entry name" value="Methyltransf_25"/>
</dbReference>
<keyword evidence="2" id="KW-0808">Transferase</keyword>
<dbReference type="CDD" id="cd02440">
    <property type="entry name" value="AdoMet_MTases"/>
    <property type="match status" value="1"/>
</dbReference>
<proteinExistence type="predicted"/>
<dbReference type="Pfam" id="PF13649">
    <property type="entry name" value="Methyltransf_25"/>
    <property type="match status" value="1"/>
</dbReference>
<accession>A0A081BDK8</accession>